<keyword evidence="5" id="KW-0175">Coiled coil</keyword>
<sequence length="688" mass="79521">MDKIFIEEKRHVEKLKTFVKKTLSNLQEKLKAVGISNLDRLKELKTEGEFGPDFLMFLEQLHEKNASLNLKDKFKRLEELKYLFTQPYFARIDLKDKKHTQNIYIGKFGLSESGLSVTDWRAKIASVYYRYRYPQKDVYYDTPGGVERRDLLLKRTYEISDGELIKYYNNDIQLDENEIIIDRIGKKTGGVLEDIVETIQQSQMDIIESDPRQICIVQGCVGSGKSTVAIHKLAHIFFNYPNLIHSEKSIVVAKNQILVGYLSTLFPRLGIFDINYKTVREILVNLIFREQIQIKTDLDTRGNLKAFKLKDLKKLYVSLEKIHGSFEKKLSDIFKVTEFEPFGGYKYSTNMSPSENINEILTELEEELVNQKDELKELPTDSIKAYLCRENIKSLRKLVSKLSEMKNEIKTSGVPELAKSFGIDHKKSLNYAESILYVYIYLSLMGIQKHPTYEYCVVDEGQDFSPLEYAIMSKVILRGRFGIFGDLNQSLDPSGIEKWEDLFDIIKEARSSIRFELSTNYRSTRPIIEFARKILAPFTEDFMPESINRMGPEPSVKLVKTNDEIFNEFVSDIKKDAKKLDKSIGVICYDNLLFDRVSNELKKIIKNEGQLVILDSGTRVNYIPKGVYVMNTLNSKGLEFSKVYVLGLNPDKITDFEEARKAFVVTTRAMNELVIYGVGEHEKTNRKD</sequence>
<evidence type="ECO:0000256" key="2">
    <source>
        <dbReference type="ARBA" id="ARBA00022801"/>
    </source>
</evidence>
<dbReference type="GO" id="GO:0043138">
    <property type="term" value="F:3'-5' DNA helicase activity"/>
    <property type="evidence" value="ECO:0007669"/>
    <property type="project" value="TreeGrafter"/>
</dbReference>
<dbReference type="EMBL" id="LCBB01000001">
    <property type="protein sequence ID" value="KKS03582.1"/>
    <property type="molecule type" value="Genomic_DNA"/>
</dbReference>
<keyword evidence="4" id="KW-0067">ATP-binding</keyword>
<dbReference type="GO" id="GO:0005524">
    <property type="term" value="F:ATP binding"/>
    <property type="evidence" value="ECO:0007669"/>
    <property type="project" value="UniProtKB-KW"/>
</dbReference>
<proteinExistence type="predicted"/>
<keyword evidence="2" id="KW-0378">Hydrolase</keyword>
<dbReference type="GO" id="GO:0016787">
    <property type="term" value="F:hydrolase activity"/>
    <property type="evidence" value="ECO:0007669"/>
    <property type="project" value="UniProtKB-KW"/>
</dbReference>
<accession>A0A0G0VV85</accession>
<dbReference type="PATRIC" id="fig|1619123.3.peg.45"/>
<dbReference type="Gene3D" id="3.40.50.300">
    <property type="entry name" value="P-loop containing nucleotide triphosphate hydrolases"/>
    <property type="match status" value="2"/>
</dbReference>
<dbReference type="GO" id="GO:0003677">
    <property type="term" value="F:DNA binding"/>
    <property type="evidence" value="ECO:0007669"/>
    <property type="project" value="InterPro"/>
</dbReference>
<keyword evidence="1" id="KW-0547">Nucleotide-binding</keyword>
<feature type="domain" description="UvrD-like helicase ATP-binding" evidence="6">
    <location>
        <begin position="279"/>
        <end position="490"/>
    </location>
</feature>
<name>A0A0G0VV85_UNCKA</name>
<dbReference type="InterPro" id="IPR027417">
    <property type="entry name" value="P-loop_NTPase"/>
</dbReference>
<evidence type="ECO:0000256" key="4">
    <source>
        <dbReference type="ARBA" id="ARBA00022840"/>
    </source>
</evidence>
<dbReference type="PANTHER" id="PTHR11070">
    <property type="entry name" value="UVRD / RECB / PCRA DNA HELICASE FAMILY MEMBER"/>
    <property type="match status" value="1"/>
</dbReference>
<dbReference type="Pfam" id="PF00580">
    <property type="entry name" value="UvrD-helicase"/>
    <property type="match status" value="1"/>
</dbReference>
<evidence type="ECO:0000259" key="6">
    <source>
        <dbReference type="Pfam" id="PF00580"/>
    </source>
</evidence>
<gene>
    <name evidence="7" type="ORF">UU55_C0001G0043</name>
</gene>
<dbReference type="AlphaFoldDB" id="A0A0G0VV85"/>
<dbReference type="GO" id="GO:0005829">
    <property type="term" value="C:cytosol"/>
    <property type="evidence" value="ECO:0007669"/>
    <property type="project" value="TreeGrafter"/>
</dbReference>
<dbReference type="GO" id="GO:0000725">
    <property type="term" value="P:recombinational repair"/>
    <property type="evidence" value="ECO:0007669"/>
    <property type="project" value="TreeGrafter"/>
</dbReference>
<dbReference type="InterPro" id="IPR014016">
    <property type="entry name" value="UvrD-like_ATP-bd"/>
</dbReference>
<dbReference type="PANTHER" id="PTHR11070:SF17">
    <property type="entry name" value="DNA HELICASE IV"/>
    <property type="match status" value="1"/>
</dbReference>
<evidence type="ECO:0000256" key="5">
    <source>
        <dbReference type="SAM" id="Coils"/>
    </source>
</evidence>
<dbReference type="InterPro" id="IPR000212">
    <property type="entry name" value="DNA_helicase_UvrD/REP"/>
</dbReference>
<comment type="caution">
    <text evidence="7">The sequence shown here is derived from an EMBL/GenBank/DDBJ whole genome shotgun (WGS) entry which is preliminary data.</text>
</comment>
<evidence type="ECO:0000256" key="3">
    <source>
        <dbReference type="ARBA" id="ARBA00022806"/>
    </source>
</evidence>
<organism evidence="7 8">
    <name type="scientific">candidate division WWE3 bacterium GW2011_GWC2_41_23</name>
    <dbReference type="NCBI Taxonomy" id="1619123"/>
    <lineage>
        <taxon>Bacteria</taxon>
        <taxon>Katanobacteria</taxon>
    </lineage>
</organism>
<keyword evidence="3 7" id="KW-0347">Helicase</keyword>
<dbReference type="SUPFAM" id="SSF52540">
    <property type="entry name" value="P-loop containing nucleoside triphosphate hydrolases"/>
    <property type="match status" value="1"/>
</dbReference>
<reference evidence="7 8" key="1">
    <citation type="journal article" date="2015" name="Nature">
        <title>rRNA introns, odd ribosomes, and small enigmatic genomes across a large radiation of phyla.</title>
        <authorList>
            <person name="Brown C.T."/>
            <person name="Hug L.A."/>
            <person name="Thomas B.C."/>
            <person name="Sharon I."/>
            <person name="Castelle C.J."/>
            <person name="Singh A."/>
            <person name="Wilkins M.J."/>
            <person name="Williams K.H."/>
            <person name="Banfield J.F."/>
        </authorList>
    </citation>
    <scope>NUCLEOTIDE SEQUENCE [LARGE SCALE GENOMIC DNA]</scope>
</reference>
<feature type="coiled-coil region" evidence="5">
    <location>
        <begin position="354"/>
        <end position="381"/>
    </location>
</feature>
<evidence type="ECO:0000313" key="8">
    <source>
        <dbReference type="Proteomes" id="UP000033947"/>
    </source>
</evidence>
<evidence type="ECO:0000256" key="1">
    <source>
        <dbReference type="ARBA" id="ARBA00022741"/>
    </source>
</evidence>
<protein>
    <submittedName>
        <fullName evidence="7">UvrD/Rep helicase</fullName>
    </submittedName>
</protein>
<evidence type="ECO:0000313" key="7">
    <source>
        <dbReference type="EMBL" id="KKS03582.1"/>
    </source>
</evidence>
<dbReference type="Proteomes" id="UP000033947">
    <property type="component" value="Unassembled WGS sequence"/>
</dbReference>